<protein>
    <submittedName>
        <fullName evidence="7">BOI-related E3 ubiquitin-protein ligase 1-like</fullName>
    </submittedName>
</protein>
<keyword evidence="5" id="KW-0175">Coiled coil</keyword>
<dbReference type="EMBL" id="CP136891">
    <property type="protein sequence ID" value="WOK98936.1"/>
    <property type="molecule type" value="Genomic_DNA"/>
</dbReference>
<dbReference type="GO" id="GO:0008270">
    <property type="term" value="F:zinc ion binding"/>
    <property type="evidence" value="ECO:0007669"/>
    <property type="project" value="UniProtKB-KW"/>
</dbReference>
<dbReference type="Pfam" id="PF13920">
    <property type="entry name" value="zf-C3HC4_3"/>
    <property type="match status" value="1"/>
</dbReference>
<proteinExistence type="predicted"/>
<organism evidence="7 8">
    <name type="scientific">Canna indica</name>
    <name type="common">Indian-shot</name>
    <dbReference type="NCBI Taxonomy" id="4628"/>
    <lineage>
        <taxon>Eukaryota</taxon>
        <taxon>Viridiplantae</taxon>
        <taxon>Streptophyta</taxon>
        <taxon>Embryophyta</taxon>
        <taxon>Tracheophyta</taxon>
        <taxon>Spermatophyta</taxon>
        <taxon>Magnoliopsida</taxon>
        <taxon>Liliopsida</taxon>
        <taxon>Zingiberales</taxon>
        <taxon>Cannaceae</taxon>
        <taxon>Canna</taxon>
    </lineage>
</organism>
<evidence type="ECO:0000256" key="5">
    <source>
        <dbReference type="SAM" id="Coils"/>
    </source>
</evidence>
<dbReference type="Proteomes" id="UP001327560">
    <property type="component" value="Chromosome 2"/>
</dbReference>
<feature type="coiled-coil region" evidence="5">
    <location>
        <begin position="145"/>
        <end position="186"/>
    </location>
</feature>
<dbReference type="PROSITE" id="PS50089">
    <property type="entry name" value="ZF_RING_2"/>
    <property type="match status" value="1"/>
</dbReference>
<gene>
    <name evidence="7" type="ORF">Cni_G07648</name>
</gene>
<evidence type="ECO:0000256" key="4">
    <source>
        <dbReference type="PROSITE-ProRule" id="PRU00175"/>
    </source>
</evidence>
<dbReference type="PANTHER" id="PTHR42647:SF5">
    <property type="entry name" value="SBP (S-RIBONUCLEASE BINDING PROTEIN) FAMILY PROTEIN"/>
    <property type="match status" value="1"/>
</dbReference>
<accession>A0AAQ3K2H7</accession>
<evidence type="ECO:0000256" key="1">
    <source>
        <dbReference type="ARBA" id="ARBA00022723"/>
    </source>
</evidence>
<keyword evidence="8" id="KW-1185">Reference proteome</keyword>
<dbReference type="GO" id="GO:0004842">
    <property type="term" value="F:ubiquitin-protein transferase activity"/>
    <property type="evidence" value="ECO:0007669"/>
    <property type="project" value="TreeGrafter"/>
</dbReference>
<feature type="domain" description="RING-type" evidence="6">
    <location>
        <begin position="236"/>
        <end position="276"/>
    </location>
</feature>
<keyword evidence="1" id="KW-0479">Metal-binding</keyword>
<evidence type="ECO:0000313" key="7">
    <source>
        <dbReference type="EMBL" id="WOK98936.1"/>
    </source>
</evidence>
<dbReference type="AlphaFoldDB" id="A0AAQ3K2H7"/>
<keyword evidence="3" id="KW-0862">Zinc</keyword>
<sequence>MDFPQPQAAALGFVDASALLFADGAARNPRKRGRDSIGVPMAVAPLQQSLPSNLSSLQPQPSSSLLPPPPLVSLAQLCGHPPPLVSTGLRLSSSSSSLLSDGLAARVNHHTNAIESFLYDQGEQLRQTLEERRRRHYLSLLGELKKSAALRLRQKEADVERAARRRAELEDRIARLRTESMAWQTKAIAGQAAAASLHAQLQQAAAIQPPAKAYEPEEDAESVFVDPDRVESERACRACRWRLASVVLLPCRHLCLCDSCDCGGGGGTALSCPVCRCVRTGSVSVFLP</sequence>
<dbReference type="Gene3D" id="3.30.40.10">
    <property type="entry name" value="Zinc/RING finger domain, C3HC4 (zinc finger)"/>
    <property type="match status" value="1"/>
</dbReference>
<dbReference type="InterPro" id="IPR013083">
    <property type="entry name" value="Znf_RING/FYVE/PHD"/>
</dbReference>
<name>A0AAQ3K2H7_9LILI</name>
<dbReference type="CDD" id="cd16649">
    <property type="entry name" value="mRING-HC-C3HC5_CGRF1-like"/>
    <property type="match status" value="1"/>
</dbReference>
<evidence type="ECO:0000256" key="2">
    <source>
        <dbReference type="ARBA" id="ARBA00022771"/>
    </source>
</evidence>
<evidence type="ECO:0000256" key="3">
    <source>
        <dbReference type="ARBA" id="ARBA00022833"/>
    </source>
</evidence>
<keyword evidence="2 4" id="KW-0863">Zinc-finger</keyword>
<reference evidence="7 8" key="1">
    <citation type="submission" date="2023-10" db="EMBL/GenBank/DDBJ databases">
        <title>Chromosome-scale genome assembly provides insights into flower coloration mechanisms of Canna indica.</title>
        <authorList>
            <person name="Li C."/>
        </authorList>
    </citation>
    <scope>NUCLEOTIDE SEQUENCE [LARGE SCALE GENOMIC DNA]</scope>
    <source>
        <tissue evidence="7">Flower</tissue>
    </source>
</reference>
<evidence type="ECO:0000313" key="8">
    <source>
        <dbReference type="Proteomes" id="UP001327560"/>
    </source>
</evidence>
<dbReference type="InterPro" id="IPR001841">
    <property type="entry name" value="Znf_RING"/>
</dbReference>
<dbReference type="PANTHER" id="PTHR42647">
    <property type="entry name" value="SBP (S-RIBONUCLEASE BINDING PROTEIN) FAMILY PROTEIN"/>
    <property type="match status" value="1"/>
</dbReference>
<evidence type="ECO:0000259" key="6">
    <source>
        <dbReference type="PROSITE" id="PS50089"/>
    </source>
</evidence>